<protein>
    <recommendedName>
        <fullName evidence="5">BTB/POZ domain-containing protein</fullName>
    </recommendedName>
</protein>
<dbReference type="PROSITE" id="PS51886">
    <property type="entry name" value="TLDC"/>
    <property type="match status" value="1"/>
</dbReference>
<dbReference type="SMART" id="SM00225">
    <property type="entry name" value="BTB"/>
    <property type="match status" value="1"/>
</dbReference>
<dbReference type="PROSITE" id="PS50097">
    <property type="entry name" value="BTB"/>
    <property type="match status" value="1"/>
</dbReference>
<dbReference type="SUPFAM" id="SSF54695">
    <property type="entry name" value="POZ domain"/>
    <property type="match status" value="1"/>
</dbReference>
<dbReference type="Pfam" id="PF00651">
    <property type="entry name" value="BTB"/>
    <property type="match status" value="1"/>
</dbReference>
<dbReference type="OrthoDB" id="298084at2759"/>
<dbReference type="InterPro" id="IPR011333">
    <property type="entry name" value="SKP1/BTB/POZ_sf"/>
</dbReference>
<organism evidence="3 4">
    <name type="scientific">Glomus cerebriforme</name>
    <dbReference type="NCBI Taxonomy" id="658196"/>
    <lineage>
        <taxon>Eukaryota</taxon>
        <taxon>Fungi</taxon>
        <taxon>Fungi incertae sedis</taxon>
        <taxon>Mucoromycota</taxon>
        <taxon>Glomeromycotina</taxon>
        <taxon>Glomeromycetes</taxon>
        <taxon>Glomerales</taxon>
        <taxon>Glomeraceae</taxon>
        <taxon>Glomus</taxon>
    </lineage>
</organism>
<keyword evidence="4" id="KW-1185">Reference proteome</keyword>
<dbReference type="PANTHER" id="PTHR45774">
    <property type="entry name" value="BTB/POZ DOMAIN-CONTAINING"/>
    <property type="match status" value="1"/>
</dbReference>
<dbReference type="InterPro" id="IPR000210">
    <property type="entry name" value="BTB/POZ_dom"/>
</dbReference>
<dbReference type="Pfam" id="PF07534">
    <property type="entry name" value="TLD"/>
    <property type="match status" value="1"/>
</dbReference>
<dbReference type="CDD" id="cd18186">
    <property type="entry name" value="BTB_POZ_ZBTB_KLHL-like"/>
    <property type="match status" value="1"/>
</dbReference>
<feature type="domain" description="TLDc" evidence="2">
    <location>
        <begin position="298"/>
        <end position="468"/>
    </location>
</feature>
<accession>A0A397SMH9</accession>
<proteinExistence type="predicted"/>
<dbReference type="InterPro" id="IPR006571">
    <property type="entry name" value="TLDc_dom"/>
</dbReference>
<dbReference type="PANTHER" id="PTHR45774:SF3">
    <property type="entry name" value="BTB (POZ) DOMAIN-CONTAINING 2B-RELATED"/>
    <property type="match status" value="1"/>
</dbReference>
<comment type="caution">
    <text evidence="3">The sequence shown here is derived from an EMBL/GenBank/DDBJ whole genome shotgun (WGS) entry which is preliminary data.</text>
</comment>
<evidence type="ECO:0008006" key="5">
    <source>
        <dbReference type="Google" id="ProtNLM"/>
    </source>
</evidence>
<reference evidence="3 4" key="1">
    <citation type="submission" date="2018-06" db="EMBL/GenBank/DDBJ databases">
        <title>Comparative genomics reveals the genomic features of Rhizophagus irregularis, R. cerebriforme, R. diaphanum and Gigaspora rosea, and their symbiotic lifestyle signature.</title>
        <authorList>
            <person name="Morin E."/>
            <person name="San Clemente H."/>
            <person name="Chen E.C.H."/>
            <person name="De La Providencia I."/>
            <person name="Hainaut M."/>
            <person name="Kuo A."/>
            <person name="Kohler A."/>
            <person name="Murat C."/>
            <person name="Tang N."/>
            <person name="Roy S."/>
            <person name="Loubradou J."/>
            <person name="Henrissat B."/>
            <person name="Grigoriev I.V."/>
            <person name="Corradi N."/>
            <person name="Roux C."/>
            <person name="Martin F.M."/>
        </authorList>
    </citation>
    <scope>NUCLEOTIDE SEQUENCE [LARGE SCALE GENOMIC DNA]</scope>
    <source>
        <strain evidence="3 4">DAOM 227022</strain>
    </source>
</reference>
<gene>
    <name evidence="3" type="ORF">C1645_807325</name>
</gene>
<dbReference type="AlphaFoldDB" id="A0A397SMH9"/>
<evidence type="ECO:0000259" key="1">
    <source>
        <dbReference type="PROSITE" id="PS50097"/>
    </source>
</evidence>
<evidence type="ECO:0000259" key="2">
    <source>
        <dbReference type="PROSITE" id="PS51886"/>
    </source>
</evidence>
<dbReference type="Proteomes" id="UP000265703">
    <property type="component" value="Unassembled WGS sequence"/>
</dbReference>
<sequence length="473" mass="55273">MEKTNPTHLEILNKFESLFESKENYDVILQIGEEENSKEIYAHSLVLCCQSDYFRAAFSSNWAEKKDGKYFFKKPNISPYIFENILRYLYCGKIDLNIDNGLNILKLLIAIDELGLYTLYENIKNYLIDNQKEFLQNDPVEILKMVCNDEALNDIREIYLEMISFEPKILFNSVKFNDLPASLLEIILKVDILNLDEIEIWEYLIKWGLSQEPTFNQDVSNWNQENFNQFQGILSEFIPLIKFYEISSQDYINKVKPYEEILSKELRDDILKFYMVPGYKSILNTCTPRYPRYYIDSVLINQKHMALLASWIDRKEENSRYSSVIPYEFNLLYRSSRDGNKPMAFHKKCDDKGATIVVAKLLHSDQIIGGYNPLFWDSSSKHRSTYDSFIYLFENKFKFRSAKVGYSNGVDSVGGFPSNGPVFGGGNNCHLNCRENNTWYCNANNDKYPKIGIPGVFEVHDYEVFQVIKKQST</sequence>
<name>A0A397SMH9_9GLOM</name>
<feature type="domain" description="BTB" evidence="1">
    <location>
        <begin position="25"/>
        <end position="98"/>
    </location>
</feature>
<dbReference type="Gene3D" id="3.30.710.10">
    <property type="entry name" value="Potassium Channel Kv1.1, Chain A"/>
    <property type="match status" value="1"/>
</dbReference>
<evidence type="ECO:0000313" key="3">
    <source>
        <dbReference type="EMBL" id="RIA87410.1"/>
    </source>
</evidence>
<dbReference type="EMBL" id="QKYT01000310">
    <property type="protein sequence ID" value="RIA87410.1"/>
    <property type="molecule type" value="Genomic_DNA"/>
</dbReference>
<evidence type="ECO:0000313" key="4">
    <source>
        <dbReference type="Proteomes" id="UP000265703"/>
    </source>
</evidence>